<organism evidence="1">
    <name type="scientific">marine sediment metagenome</name>
    <dbReference type="NCBI Taxonomy" id="412755"/>
    <lineage>
        <taxon>unclassified sequences</taxon>
        <taxon>metagenomes</taxon>
        <taxon>ecological metagenomes</taxon>
    </lineage>
</organism>
<gene>
    <name evidence="1" type="ORF">S03H2_04953</name>
</gene>
<evidence type="ECO:0000313" key="1">
    <source>
        <dbReference type="EMBL" id="GAH23305.1"/>
    </source>
</evidence>
<proteinExistence type="predicted"/>
<reference evidence="1" key="1">
    <citation type="journal article" date="2014" name="Front. Microbiol.">
        <title>High frequency of phylogenetically diverse reductive dehalogenase-homologous genes in deep subseafloor sedimentary metagenomes.</title>
        <authorList>
            <person name="Kawai M."/>
            <person name="Futagami T."/>
            <person name="Toyoda A."/>
            <person name="Takaki Y."/>
            <person name="Nishi S."/>
            <person name="Hori S."/>
            <person name="Arai W."/>
            <person name="Tsubouchi T."/>
            <person name="Morono Y."/>
            <person name="Uchiyama I."/>
            <person name="Ito T."/>
            <person name="Fujiyama A."/>
            <person name="Inagaki F."/>
            <person name="Takami H."/>
        </authorList>
    </citation>
    <scope>NUCLEOTIDE SEQUENCE</scope>
    <source>
        <strain evidence="1">Expedition CK06-06</strain>
    </source>
</reference>
<sequence length="56" mass="6574">MNESRVRLEPCGRLGVWIYIDDEVMDLFHLSDLQKMFGIKQTTKDAIQQIYDDIIA</sequence>
<feature type="non-terminal residue" evidence="1">
    <location>
        <position position="56"/>
    </location>
</feature>
<accession>X1ESL2</accession>
<name>X1ESL2_9ZZZZ</name>
<protein>
    <submittedName>
        <fullName evidence="1">Uncharacterized protein</fullName>
    </submittedName>
</protein>
<dbReference type="AlphaFoldDB" id="X1ESL2"/>
<dbReference type="EMBL" id="BARU01002020">
    <property type="protein sequence ID" value="GAH23305.1"/>
    <property type="molecule type" value="Genomic_DNA"/>
</dbReference>
<comment type="caution">
    <text evidence="1">The sequence shown here is derived from an EMBL/GenBank/DDBJ whole genome shotgun (WGS) entry which is preliminary data.</text>
</comment>